<organism evidence="1 2">
    <name type="scientific">Paramecium primaurelia</name>
    <dbReference type="NCBI Taxonomy" id="5886"/>
    <lineage>
        <taxon>Eukaryota</taxon>
        <taxon>Sar</taxon>
        <taxon>Alveolata</taxon>
        <taxon>Ciliophora</taxon>
        <taxon>Intramacronucleata</taxon>
        <taxon>Oligohymenophorea</taxon>
        <taxon>Peniculida</taxon>
        <taxon>Parameciidae</taxon>
        <taxon>Paramecium</taxon>
    </lineage>
</organism>
<proteinExistence type="predicted"/>
<gene>
    <name evidence="1" type="ORF">PPRIM_AZ9-3.1.T1810002</name>
</gene>
<name>A0A8S1QQ61_PARPR</name>
<dbReference type="EMBL" id="CAJJDM010000190">
    <property type="protein sequence ID" value="CAD8116777.1"/>
    <property type="molecule type" value="Genomic_DNA"/>
</dbReference>
<keyword evidence="2" id="KW-1185">Reference proteome</keyword>
<evidence type="ECO:0000313" key="1">
    <source>
        <dbReference type="EMBL" id="CAD8116777.1"/>
    </source>
</evidence>
<protein>
    <submittedName>
        <fullName evidence="1">Uncharacterized protein</fullName>
    </submittedName>
</protein>
<evidence type="ECO:0000313" key="2">
    <source>
        <dbReference type="Proteomes" id="UP000688137"/>
    </source>
</evidence>
<sequence length="41" mass="5140">MKYNLSRKKRSQMKSSKKMEIMKNIYLIQYLNREENKNIMK</sequence>
<dbReference type="AlphaFoldDB" id="A0A8S1QQ61"/>
<reference evidence="1" key="1">
    <citation type="submission" date="2021-01" db="EMBL/GenBank/DDBJ databases">
        <authorList>
            <consortium name="Genoscope - CEA"/>
            <person name="William W."/>
        </authorList>
    </citation>
    <scope>NUCLEOTIDE SEQUENCE</scope>
</reference>
<dbReference type="Proteomes" id="UP000688137">
    <property type="component" value="Unassembled WGS sequence"/>
</dbReference>
<comment type="caution">
    <text evidence="1">The sequence shown here is derived from an EMBL/GenBank/DDBJ whole genome shotgun (WGS) entry which is preliminary data.</text>
</comment>
<accession>A0A8S1QQ61</accession>